<proteinExistence type="predicted"/>
<feature type="transmembrane region" description="Helical" evidence="1">
    <location>
        <begin position="135"/>
        <end position="152"/>
    </location>
</feature>
<comment type="caution">
    <text evidence="2">The sequence shown here is derived from an EMBL/GenBank/DDBJ whole genome shotgun (WGS) entry which is preliminary data.</text>
</comment>
<dbReference type="GeneID" id="36345287"/>
<dbReference type="KEGG" id="egl:EGR_09572"/>
<dbReference type="AlphaFoldDB" id="W6U377"/>
<evidence type="ECO:0000256" key="1">
    <source>
        <dbReference type="SAM" id="Phobius"/>
    </source>
</evidence>
<dbReference type="Proteomes" id="UP000019149">
    <property type="component" value="Unassembled WGS sequence"/>
</dbReference>
<reference evidence="2 3" key="1">
    <citation type="journal article" date="2013" name="Nat. Genet.">
        <title>The genome of the hydatid tapeworm Echinococcus granulosus.</title>
        <authorList>
            <person name="Zheng H."/>
            <person name="Zhang W."/>
            <person name="Zhang L."/>
            <person name="Zhang Z."/>
            <person name="Li J."/>
            <person name="Lu G."/>
            <person name="Zhu Y."/>
            <person name="Wang Y."/>
            <person name="Huang Y."/>
            <person name="Liu J."/>
            <person name="Kang H."/>
            <person name="Chen J."/>
            <person name="Wang L."/>
            <person name="Chen A."/>
            <person name="Yu S."/>
            <person name="Gao Z."/>
            <person name="Jin L."/>
            <person name="Gu W."/>
            <person name="Wang Z."/>
            <person name="Zhao L."/>
            <person name="Shi B."/>
            <person name="Wen H."/>
            <person name="Lin R."/>
            <person name="Jones M.K."/>
            <person name="Brejova B."/>
            <person name="Vinar T."/>
            <person name="Zhao G."/>
            <person name="McManus D.P."/>
            <person name="Chen Z."/>
            <person name="Zhou Y."/>
            <person name="Wang S."/>
        </authorList>
    </citation>
    <scope>NUCLEOTIDE SEQUENCE [LARGE SCALE GENOMIC DNA]</scope>
</reference>
<dbReference type="RefSeq" id="XP_024346761.1">
    <property type="nucleotide sequence ID" value="XM_024498821.1"/>
</dbReference>
<keyword evidence="1" id="KW-0472">Membrane</keyword>
<dbReference type="EMBL" id="APAU02000154">
    <property type="protein sequence ID" value="EUB55565.1"/>
    <property type="molecule type" value="Genomic_DNA"/>
</dbReference>
<keyword evidence="1" id="KW-1133">Transmembrane helix</keyword>
<accession>W6U377</accession>
<sequence>MVVKNKITRSSNCATDKVSKQVNLPQKLQNSSSAIIKKSQELPLYLLLSNTLLPGVTRQRTNKQNLVCKQILLQATKVILELINLFLKILDTKSTTKWRTYLYFVSIDHTNTALCGIISYLFPPYRVMGKLTEDIIPLVFFGGLLIASSCTIKRIKEKNNRLGYRDLTSLSTAVTSPDACHGVSNGGMLKSRNIKLQICGTLPS</sequence>
<organism evidence="2 3">
    <name type="scientific">Echinococcus granulosus</name>
    <name type="common">Hydatid tapeworm</name>
    <dbReference type="NCBI Taxonomy" id="6210"/>
    <lineage>
        <taxon>Eukaryota</taxon>
        <taxon>Metazoa</taxon>
        <taxon>Spiralia</taxon>
        <taxon>Lophotrochozoa</taxon>
        <taxon>Platyhelminthes</taxon>
        <taxon>Cestoda</taxon>
        <taxon>Eucestoda</taxon>
        <taxon>Cyclophyllidea</taxon>
        <taxon>Taeniidae</taxon>
        <taxon>Echinococcus</taxon>
        <taxon>Echinococcus granulosus group</taxon>
    </lineage>
</organism>
<feature type="transmembrane region" description="Helical" evidence="1">
    <location>
        <begin position="101"/>
        <end position="123"/>
    </location>
</feature>
<dbReference type="CTD" id="36345287"/>
<gene>
    <name evidence="2" type="ORF">EGR_09572</name>
</gene>
<evidence type="ECO:0000313" key="2">
    <source>
        <dbReference type="EMBL" id="EUB55565.1"/>
    </source>
</evidence>
<evidence type="ECO:0008006" key="4">
    <source>
        <dbReference type="Google" id="ProtNLM"/>
    </source>
</evidence>
<keyword evidence="3" id="KW-1185">Reference proteome</keyword>
<name>W6U377_ECHGR</name>
<evidence type="ECO:0000313" key="3">
    <source>
        <dbReference type="Proteomes" id="UP000019149"/>
    </source>
</evidence>
<protein>
    <recommendedName>
        <fullName evidence="4">Transmembrane protein</fullName>
    </recommendedName>
</protein>
<keyword evidence="1" id="KW-0812">Transmembrane</keyword>